<protein>
    <submittedName>
        <fullName evidence="1">Uncharacterized protein</fullName>
    </submittedName>
</protein>
<evidence type="ECO:0000313" key="1">
    <source>
        <dbReference type="EMBL" id="QYA18565.1"/>
    </source>
</evidence>
<organism evidence="1">
    <name type="scientific">Clandestinovirus</name>
    <dbReference type="NCBI Taxonomy" id="2831644"/>
    <lineage>
        <taxon>Viruses</taxon>
    </lineage>
</organism>
<sequence length="179" mass="20427">MISFDLWKRIATKTNASSCNALRKTCHKLNDHLVGIHREVLVQQALQTGGTILSVTSTECLSIEERMITERLKDVLEPDIQLDSKVFLRRLLFMVNIGHLMVIHRRLQRVVSCMPYQSKNINCAPNANEMIPDSSMERVRSCKVTFDSGSCERRKLSLETLATKLQSRIELLKTAHSFV</sequence>
<accession>A0A8F8KPS8</accession>
<reference evidence="1" key="1">
    <citation type="submission" date="2021-06" db="EMBL/GenBank/DDBJ databases">
        <authorList>
            <person name="Rolland C."/>
        </authorList>
    </citation>
    <scope>NUCLEOTIDE SEQUENCE</scope>
    <source>
        <strain evidence="1">347.936635</strain>
    </source>
</reference>
<proteinExistence type="predicted"/>
<name>A0A8F8KPS8_9VIRU</name>
<dbReference type="EMBL" id="MZ420154">
    <property type="protein sequence ID" value="QYA18565.1"/>
    <property type="molecule type" value="Genomic_DNA"/>
</dbReference>
<gene>
    <name evidence="1" type="ORF">KOM_12_296</name>
</gene>